<dbReference type="PANTHER" id="PTHR33910">
    <property type="entry name" value="PROTEIN TRANSLOCASE SUBUNIT SECE"/>
    <property type="match status" value="1"/>
</dbReference>
<dbReference type="GO" id="GO:0006886">
    <property type="term" value="P:intracellular protein transport"/>
    <property type="evidence" value="ECO:0007669"/>
    <property type="project" value="InterPro"/>
</dbReference>
<evidence type="ECO:0000256" key="6">
    <source>
        <dbReference type="ARBA" id="ARBA00022989"/>
    </source>
</evidence>
<dbReference type="InterPro" id="IPR005807">
    <property type="entry name" value="SecE_bac"/>
</dbReference>
<evidence type="ECO:0000256" key="1">
    <source>
        <dbReference type="ARBA" id="ARBA00004370"/>
    </source>
</evidence>
<name>A0A6J6AXP0_9ZZZZ</name>
<keyword evidence="8 10" id="KW-0472">Membrane</keyword>
<accession>A0A6J6AXP0</accession>
<dbReference type="Gene3D" id="1.20.5.1030">
    <property type="entry name" value="Preprotein translocase secy subunit"/>
    <property type="match status" value="1"/>
</dbReference>
<dbReference type="PANTHER" id="PTHR33910:SF1">
    <property type="entry name" value="PROTEIN TRANSLOCASE SUBUNIT SECE"/>
    <property type="match status" value="1"/>
</dbReference>
<dbReference type="PROSITE" id="PS01067">
    <property type="entry name" value="SECE_SEC61G"/>
    <property type="match status" value="1"/>
</dbReference>
<dbReference type="HAMAP" id="MF_00422">
    <property type="entry name" value="SecE"/>
    <property type="match status" value="1"/>
</dbReference>
<evidence type="ECO:0000256" key="10">
    <source>
        <dbReference type="SAM" id="Phobius"/>
    </source>
</evidence>
<dbReference type="GO" id="GO:0008320">
    <property type="term" value="F:protein transmembrane transporter activity"/>
    <property type="evidence" value="ECO:0007669"/>
    <property type="project" value="InterPro"/>
</dbReference>
<feature type="region of interest" description="Disordered" evidence="9">
    <location>
        <begin position="1"/>
        <end position="38"/>
    </location>
</feature>
<protein>
    <submittedName>
        <fullName evidence="11">Unannotated protein</fullName>
    </submittedName>
</protein>
<comment type="subcellular location">
    <subcellularLocation>
        <location evidence="1">Membrane</location>
    </subcellularLocation>
</comment>
<dbReference type="GO" id="GO:0006605">
    <property type="term" value="P:protein targeting"/>
    <property type="evidence" value="ECO:0007669"/>
    <property type="project" value="InterPro"/>
</dbReference>
<dbReference type="GO" id="GO:0043952">
    <property type="term" value="P:protein transport by the Sec complex"/>
    <property type="evidence" value="ECO:0007669"/>
    <property type="project" value="TreeGrafter"/>
</dbReference>
<feature type="transmembrane region" description="Helical" evidence="10">
    <location>
        <begin position="71"/>
        <end position="99"/>
    </location>
</feature>
<dbReference type="NCBIfam" id="TIGR00964">
    <property type="entry name" value="secE_bact"/>
    <property type="match status" value="1"/>
</dbReference>
<dbReference type="AlphaFoldDB" id="A0A6J6AXP0"/>
<organism evidence="11">
    <name type="scientific">freshwater metagenome</name>
    <dbReference type="NCBI Taxonomy" id="449393"/>
    <lineage>
        <taxon>unclassified sequences</taxon>
        <taxon>metagenomes</taxon>
        <taxon>ecological metagenomes</taxon>
    </lineage>
</organism>
<reference evidence="11" key="1">
    <citation type="submission" date="2020-05" db="EMBL/GenBank/DDBJ databases">
        <authorList>
            <person name="Chiriac C."/>
            <person name="Salcher M."/>
            <person name="Ghai R."/>
            <person name="Kavagutti S V."/>
        </authorList>
    </citation>
    <scope>NUCLEOTIDE SEQUENCE</scope>
</reference>
<evidence type="ECO:0000256" key="7">
    <source>
        <dbReference type="ARBA" id="ARBA00023010"/>
    </source>
</evidence>
<evidence type="ECO:0000256" key="5">
    <source>
        <dbReference type="ARBA" id="ARBA00022927"/>
    </source>
</evidence>
<evidence type="ECO:0000256" key="3">
    <source>
        <dbReference type="ARBA" id="ARBA00022475"/>
    </source>
</evidence>
<dbReference type="Pfam" id="PF00584">
    <property type="entry name" value="SecE"/>
    <property type="match status" value="1"/>
</dbReference>
<evidence type="ECO:0000256" key="2">
    <source>
        <dbReference type="ARBA" id="ARBA00022448"/>
    </source>
</evidence>
<keyword evidence="3" id="KW-1003">Cell membrane</keyword>
<keyword evidence="4 10" id="KW-0812">Transmembrane</keyword>
<sequence>MSMDLNRQQKRSMQKMGEVNEQGAPIRQSRPTVSAKATKERVGPFQYIREVRDEMRKVAWPKWPEVRRYSIIVLVTVVIVTAFVGGLDAAFGILSGWLYKD</sequence>
<evidence type="ECO:0000256" key="8">
    <source>
        <dbReference type="ARBA" id="ARBA00023136"/>
    </source>
</evidence>
<evidence type="ECO:0000256" key="4">
    <source>
        <dbReference type="ARBA" id="ARBA00022692"/>
    </source>
</evidence>
<keyword evidence="7" id="KW-0811">Translocation</keyword>
<keyword evidence="5" id="KW-0653">Protein transport</keyword>
<dbReference type="InterPro" id="IPR001901">
    <property type="entry name" value="Translocase_SecE/Sec61-g"/>
</dbReference>
<evidence type="ECO:0000313" key="11">
    <source>
        <dbReference type="EMBL" id="CAB4531542.1"/>
    </source>
</evidence>
<evidence type="ECO:0000256" key="9">
    <source>
        <dbReference type="SAM" id="MobiDB-lite"/>
    </source>
</evidence>
<keyword evidence="2" id="KW-0813">Transport</keyword>
<gene>
    <name evidence="11" type="ORF">UFOPK1353_00337</name>
</gene>
<keyword evidence="6 10" id="KW-1133">Transmembrane helix</keyword>
<dbReference type="EMBL" id="CAEZSE010000035">
    <property type="protein sequence ID" value="CAB4531542.1"/>
    <property type="molecule type" value="Genomic_DNA"/>
</dbReference>
<dbReference type="InterPro" id="IPR038379">
    <property type="entry name" value="SecE_sf"/>
</dbReference>
<dbReference type="GO" id="GO:0009306">
    <property type="term" value="P:protein secretion"/>
    <property type="evidence" value="ECO:0007669"/>
    <property type="project" value="InterPro"/>
</dbReference>
<dbReference type="GO" id="GO:0005886">
    <property type="term" value="C:plasma membrane"/>
    <property type="evidence" value="ECO:0007669"/>
    <property type="project" value="TreeGrafter"/>
</dbReference>
<proteinExistence type="inferred from homology"/>